<dbReference type="PANTHER" id="PTHR42928">
    <property type="entry name" value="TRICARBOXYLATE-BINDING PROTEIN"/>
    <property type="match status" value="1"/>
</dbReference>
<sequence>MKTTLRAVGAFPFARLPGLVRACTGAAAAALAMGAAPLAVAADFPTKPLRVVVGFAPGGGADVVARLVGAKMSEQLGQQVVVENRPGATGTIAADNVARSPADGYSLFLGSQSTLIVAPAMYPKLPFNPLADFTPVSQMVSMPLLLVVNPDMVKATTVAELTAELKAKGAGNVTYASSGQGGPQHIAGELYKKMIGVDVTHVPYKGESAALADVLGGHVPFMFANLPVAQSHVQNGKLRALAVSSLERHPKMADVPTMAESGFKDFDVLTWYGIFAPAKLPEPVLARLSDAILTALKDPGLRRNLDEQGLTLIGSTPQDFKRMLDTETPRWDKAIKEMGLRPE</sequence>
<dbReference type="EMBL" id="FLRC01000044">
    <property type="protein sequence ID" value="SBT26970.1"/>
    <property type="molecule type" value="Genomic_DNA"/>
</dbReference>
<accession>A0A1C3K609</accession>
<gene>
    <name evidence="3" type="ORF">ODI_01095</name>
    <name evidence="4" type="ORF">ODI_R4318</name>
</gene>
<dbReference type="RefSeq" id="WP_082985448.1">
    <property type="nucleotide sequence ID" value="NZ_LT907988.1"/>
</dbReference>
<dbReference type="Gene3D" id="3.40.190.10">
    <property type="entry name" value="Periplasmic binding protein-like II"/>
    <property type="match status" value="1"/>
</dbReference>
<feature type="signal peptide" evidence="2">
    <location>
        <begin position="1"/>
        <end position="41"/>
    </location>
</feature>
<evidence type="ECO:0000256" key="1">
    <source>
        <dbReference type="ARBA" id="ARBA00006987"/>
    </source>
</evidence>
<dbReference type="CDD" id="cd13578">
    <property type="entry name" value="PBP2_Bug27"/>
    <property type="match status" value="1"/>
</dbReference>
<reference evidence="3 5" key="1">
    <citation type="submission" date="2016-06" db="EMBL/GenBank/DDBJ databases">
        <authorList>
            <person name="Kjaerup R.B."/>
            <person name="Dalgaard T.S."/>
            <person name="Juul-Madsen H.R."/>
        </authorList>
    </citation>
    <scope>NUCLEOTIDE SEQUENCE [LARGE SCALE GENOMIC DNA]</scope>
    <source>
        <strain evidence="3">Orrdi1</strain>
    </source>
</reference>
<name>A0A1C3K609_9BURK</name>
<keyword evidence="5" id="KW-1185">Reference proteome</keyword>
<dbReference type="SUPFAM" id="SSF53850">
    <property type="entry name" value="Periplasmic binding protein-like II"/>
    <property type="match status" value="1"/>
</dbReference>
<reference evidence="4 5" key="2">
    <citation type="submission" date="2017-08" db="EMBL/GenBank/DDBJ databases">
        <authorList>
            <person name="de Groot N.N."/>
        </authorList>
    </citation>
    <scope>NUCLEOTIDE SEQUENCE [LARGE SCALE GENOMIC DNA]</scope>
    <source>
        <strain evidence="4">Orrdi1</strain>
    </source>
</reference>
<dbReference type="KEGG" id="odi:ODI_R4318"/>
<feature type="chain" id="PRO_5015062660" evidence="2">
    <location>
        <begin position="42"/>
        <end position="343"/>
    </location>
</feature>
<dbReference type="Proteomes" id="UP000078558">
    <property type="component" value="Chromosome I"/>
</dbReference>
<dbReference type="STRING" id="1851544.ODI_01095"/>
<dbReference type="PANTHER" id="PTHR42928:SF5">
    <property type="entry name" value="BLR1237 PROTEIN"/>
    <property type="match status" value="1"/>
</dbReference>
<dbReference type="PIRSF" id="PIRSF017082">
    <property type="entry name" value="YflP"/>
    <property type="match status" value="1"/>
</dbReference>
<dbReference type="InterPro" id="IPR005064">
    <property type="entry name" value="BUG"/>
</dbReference>
<protein>
    <submittedName>
        <fullName evidence="3">Putative exported protein</fullName>
    </submittedName>
</protein>
<dbReference type="AlphaFoldDB" id="A0A1C3K609"/>
<comment type="similarity">
    <text evidence="1">Belongs to the UPF0065 (bug) family.</text>
</comment>
<proteinExistence type="inferred from homology"/>
<evidence type="ECO:0000313" key="3">
    <source>
        <dbReference type="EMBL" id="SBT26970.1"/>
    </source>
</evidence>
<dbReference type="Pfam" id="PF03401">
    <property type="entry name" value="TctC"/>
    <property type="match status" value="1"/>
</dbReference>
<dbReference type="EMBL" id="LT907988">
    <property type="protein sequence ID" value="SOE52590.1"/>
    <property type="molecule type" value="Genomic_DNA"/>
</dbReference>
<dbReference type="Gene3D" id="3.40.190.150">
    <property type="entry name" value="Bordetella uptake gene, domain 1"/>
    <property type="match status" value="1"/>
</dbReference>
<evidence type="ECO:0000313" key="4">
    <source>
        <dbReference type="EMBL" id="SOE52590.1"/>
    </source>
</evidence>
<keyword evidence="2" id="KW-0732">Signal</keyword>
<dbReference type="OrthoDB" id="8664507at2"/>
<dbReference type="InterPro" id="IPR042100">
    <property type="entry name" value="Bug_dom1"/>
</dbReference>
<organism evidence="3 5">
    <name type="scientific">Orrella dioscoreae</name>
    <dbReference type="NCBI Taxonomy" id="1851544"/>
    <lineage>
        <taxon>Bacteria</taxon>
        <taxon>Pseudomonadati</taxon>
        <taxon>Pseudomonadota</taxon>
        <taxon>Betaproteobacteria</taxon>
        <taxon>Burkholderiales</taxon>
        <taxon>Alcaligenaceae</taxon>
        <taxon>Orrella</taxon>
    </lineage>
</organism>
<evidence type="ECO:0000256" key="2">
    <source>
        <dbReference type="SAM" id="SignalP"/>
    </source>
</evidence>
<evidence type="ECO:0000313" key="5">
    <source>
        <dbReference type="Proteomes" id="UP000078558"/>
    </source>
</evidence>